<keyword evidence="3" id="KW-1185">Reference proteome</keyword>
<feature type="region of interest" description="Disordered" evidence="1">
    <location>
        <begin position="54"/>
        <end position="94"/>
    </location>
</feature>
<feature type="compositionally biased region" description="Polar residues" evidence="1">
    <location>
        <begin position="66"/>
        <end position="82"/>
    </location>
</feature>
<dbReference type="EMBL" id="JACVVK020000003">
    <property type="protein sequence ID" value="KAK7507718.1"/>
    <property type="molecule type" value="Genomic_DNA"/>
</dbReference>
<evidence type="ECO:0000256" key="1">
    <source>
        <dbReference type="SAM" id="MobiDB-lite"/>
    </source>
</evidence>
<reference evidence="2 3" key="1">
    <citation type="journal article" date="2023" name="Sci. Data">
        <title>Genome assembly of the Korean intertidal mud-creeper Batillaria attramentaria.</title>
        <authorList>
            <person name="Patra A.K."/>
            <person name="Ho P.T."/>
            <person name="Jun S."/>
            <person name="Lee S.J."/>
            <person name="Kim Y."/>
            <person name="Won Y.J."/>
        </authorList>
    </citation>
    <scope>NUCLEOTIDE SEQUENCE [LARGE SCALE GENOMIC DNA]</scope>
    <source>
        <strain evidence="2">Wonlab-2016</strain>
    </source>
</reference>
<protein>
    <submittedName>
        <fullName evidence="2">Uncharacterized protein</fullName>
    </submittedName>
</protein>
<gene>
    <name evidence="2" type="ORF">BaRGS_00000683</name>
</gene>
<evidence type="ECO:0000313" key="3">
    <source>
        <dbReference type="Proteomes" id="UP001519460"/>
    </source>
</evidence>
<sequence>MKEKKGGERGTCGLPGTLRTKLPQWLPPVSCSRLSFFGNCLRLAVVLYLDTSSAQPPDVLKPTGISPFSHSSGNFRPQTMARNTKGRLFQDREI</sequence>
<comment type="caution">
    <text evidence="2">The sequence shown here is derived from an EMBL/GenBank/DDBJ whole genome shotgun (WGS) entry which is preliminary data.</text>
</comment>
<accession>A0ABD0M883</accession>
<dbReference type="AlphaFoldDB" id="A0ABD0M883"/>
<organism evidence="2 3">
    <name type="scientific">Batillaria attramentaria</name>
    <dbReference type="NCBI Taxonomy" id="370345"/>
    <lineage>
        <taxon>Eukaryota</taxon>
        <taxon>Metazoa</taxon>
        <taxon>Spiralia</taxon>
        <taxon>Lophotrochozoa</taxon>
        <taxon>Mollusca</taxon>
        <taxon>Gastropoda</taxon>
        <taxon>Caenogastropoda</taxon>
        <taxon>Sorbeoconcha</taxon>
        <taxon>Cerithioidea</taxon>
        <taxon>Batillariidae</taxon>
        <taxon>Batillaria</taxon>
    </lineage>
</organism>
<dbReference type="Proteomes" id="UP001519460">
    <property type="component" value="Unassembled WGS sequence"/>
</dbReference>
<evidence type="ECO:0000313" key="2">
    <source>
        <dbReference type="EMBL" id="KAK7507718.1"/>
    </source>
</evidence>
<name>A0ABD0M883_9CAEN</name>
<proteinExistence type="predicted"/>